<keyword evidence="2" id="KW-1185">Reference proteome</keyword>
<name>G3AJ24_SPAPN</name>
<dbReference type="Proteomes" id="UP000000709">
    <property type="component" value="Unassembled WGS sequence"/>
</dbReference>
<dbReference type="OrthoDB" id="4077683at2759"/>
<evidence type="ECO:0000313" key="1">
    <source>
        <dbReference type="EMBL" id="EGW34536.1"/>
    </source>
</evidence>
<dbReference type="EMBL" id="GL996500">
    <property type="protein sequence ID" value="EGW34536.1"/>
    <property type="molecule type" value="Genomic_DNA"/>
</dbReference>
<protein>
    <submittedName>
        <fullName evidence="1">Uncharacterized protein</fullName>
    </submittedName>
</protein>
<dbReference type="KEGG" id="spaa:SPAPADRAFT_59967"/>
<dbReference type="eggNOG" id="ENOG502RPUV">
    <property type="taxonomic scope" value="Eukaryota"/>
</dbReference>
<evidence type="ECO:0000313" key="2">
    <source>
        <dbReference type="Proteomes" id="UP000000709"/>
    </source>
</evidence>
<dbReference type="RefSeq" id="XP_007374120.1">
    <property type="nucleotide sequence ID" value="XM_007374058.1"/>
</dbReference>
<reference evidence="1 2" key="1">
    <citation type="journal article" date="2011" name="Proc. Natl. Acad. Sci. U.S.A.">
        <title>Comparative genomics of xylose-fermenting fungi for enhanced biofuel production.</title>
        <authorList>
            <person name="Wohlbach D.J."/>
            <person name="Kuo A."/>
            <person name="Sato T.K."/>
            <person name="Potts K.M."/>
            <person name="Salamov A.A."/>
            <person name="LaButti K.M."/>
            <person name="Sun H."/>
            <person name="Clum A."/>
            <person name="Pangilinan J.L."/>
            <person name="Lindquist E.A."/>
            <person name="Lucas S."/>
            <person name="Lapidus A."/>
            <person name="Jin M."/>
            <person name="Gunawan C."/>
            <person name="Balan V."/>
            <person name="Dale B.E."/>
            <person name="Jeffries T.W."/>
            <person name="Zinkel R."/>
            <person name="Barry K.W."/>
            <person name="Grigoriev I.V."/>
            <person name="Gasch A.P."/>
        </authorList>
    </citation>
    <scope>NUCLEOTIDE SEQUENCE [LARGE SCALE GENOMIC DNA]</scope>
    <source>
        <strain evidence="2">NRRL Y-27907 / 11-Y1</strain>
    </source>
</reference>
<dbReference type="GeneID" id="18873156"/>
<sequence>MNQTLLFDPETLPLSIRQYHHTLNDDIDGWFHLEPEDVYGKHRHDFYLGYLIHLLCVHKNVLYMLIPMVIQWLREEGYDYIAQAMNYAFWQDTDVDLEVLNGNFLNKLGPFWQLYNIGYWNKFLNANQLLSILHSKVNLQTFNAIENQNGLTRGHFLNIVYSLLKQDPQHPNINTILVTILTNIVHYTRSELARDDSVLEHTNDLILVFASRWLAFVPDSESLYNSLYPENKMLFLGLTNLCQYCYKNSSGKLGERFRNLKETINMLRIYYLCSNEQFEISSYKSIVKTLLTIQGPNVNIDEFLYWLEDTGHSELAQNLHIYDDSIIDDFNI</sequence>
<dbReference type="InParanoid" id="G3AJ24"/>
<proteinExistence type="predicted"/>
<accession>G3AJ24</accession>
<dbReference type="AlphaFoldDB" id="G3AJ24"/>
<gene>
    <name evidence="1" type="ORF">SPAPADRAFT_59967</name>
</gene>
<organism evidence="2">
    <name type="scientific">Spathaspora passalidarum (strain NRRL Y-27907 / 11-Y1)</name>
    <dbReference type="NCBI Taxonomy" id="619300"/>
    <lineage>
        <taxon>Eukaryota</taxon>
        <taxon>Fungi</taxon>
        <taxon>Dikarya</taxon>
        <taxon>Ascomycota</taxon>
        <taxon>Saccharomycotina</taxon>
        <taxon>Pichiomycetes</taxon>
        <taxon>Debaryomycetaceae</taxon>
        <taxon>Spathaspora</taxon>
    </lineage>
</organism>
<dbReference type="HOGENOM" id="CLU_837198_0_0_1"/>